<gene>
    <name evidence="3" type="ORF">H671_1g0868</name>
</gene>
<dbReference type="Proteomes" id="UP000030759">
    <property type="component" value="Unassembled WGS sequence"/>
</dbReference>
<proteinExistence type="predicted"/>
<dbReference type="AlphaFoldDB" id="A0A061IRH1"/>
<keyword evidence="3" id="KW-0648">Protein biosynthesis</keyword>
<feature type="non-terminal residue" evidence="3">
    <location>
        <position position="1"/>
    </location>
</feature>
<evidence type="ECO:0000313" key="4">
    <source>
        <dbReference type="Proteomes" id="UP000030759"/>
    </source>
</evidence>
<keyword evidence="1" id="KW-0175">Coiled coil</keyword>
<dbReference type="EMBL" id="KE663353">
    <property type="protein sequence ID" value="ERE91547.1"/>
    <property type="molecule type" value="Genomic_DNA"/>
</dbReference>
<protein>
    <submittedName>
        <fullName evidence="3">Eukaryotic translation initiation factor 2A isoform 2</fullName>
    </submittedName>
</protein>
<accession>A0A061IRH1</accession>
<keyword evidence="3" id="KW-0396">Initiation factor</keyword>
<reference evidence="4" key="1">
    <citation type="journal article" date="2013" name="Nat. Biotechnol.">
        <title>Chinese hamster genome sequenced from sorted chromosomes.</title>
        <authorList>
            <person name="Brinkrolf K."/>
            <person name="Rupp O."/>
            <person name="Laux H."/>
            <person name="Kollin F."/>
            <person name="Ernst W."/>
            <person name="Linke B."/>
            <person name="Kofler R."/>
            <person name="Romand S."/>
            <person name="Hesse F."/>
            <person name="Budach W.E."/>
            <person name="Galosy S."/>
            <person name="Muller D."/>
            <person name="Noll T."/>
            <person name="Wienberg J."/>
            <person name="Jostock T."/>
            <person name="Leonard M."/>
            <person name="Grillari J."/>
            <person name="Tauch A."/>
            <person name="Goesmann A."/>
            <person name="Helk B."/>
            <person name="Mott J.E."/>
            <person name="Puhler A."/>
            <person name="Borth N."/>
        </authorList>
    </citation>
    <scope>NUCLEOTIDE SEQUENCE [LARGE SCALE GENOMIC DNA]</scope>
    <source>
        <strain evidence="4">17A/GY</strain>
    </source>
</reference>
<evidence type="ECO:0000256" key="2">
    <source>
        <dbReference type="SAM" id="MobiDB-lite"/>
    </source>
</evidence>
<feature type="compositionally biased region" description="Polar residues" evidence="2">
    <location>
        <begin position="1"/>
        <end position="26"/>
    </location>
</feature>
<feature type="coiled-coil region" evidence="1">
    <location>
        <begin position="31"/>
        <end position="58"/>
    </location>
</feature>
<sequence length="72" mass="7995">EARSDSASTPVIPQSVPRNTITQSVSGDPEVDKKIKNLKKKLKAIEQLKEQAASGKQLEKNQKRIGFIRAYC</sequence>
<name>A0A061IRH1_CRIGR</name>
<dbReference type="GO" id="GO:0003743">
    <property type="term" value="F:translation initiation factor activity"/>
    <property type="evidence" value="ECO:0007669"/>
    <property type="project" value="UniProtKB-KW"/>
</dbReference>
<feature type="region of interest" description="Disordered" evidence="2">
    <location>
        <begin position="1"/>
        <end position="29"/>
    </location>
</feature>
<evidence type="ECO:0000256" key="1">
    <source>
        <dbReference type="SAM" id="Coils"/>
    </source>
</evidence>
<organism evidence="3 4">
    <name type="scientific">Cricetulus griseus</name>
    <name type="common">Chinese hamster</name>
    <name type="synonym">Cricetulus barabensis griseus</name>
    <dbReference type="NCBI Taxonomy" id="10029"/>
    <lineage>
        <taxon>Eukaryota</taxon>
        <taxon>Metazoa</taxon>
        <taxon>Chordata</taxon>
        <taxon>Craniata</taxon>
        <taxon>Vertebrata</taxon>
        <taxon>Euteleostomi</taxon>
        <taxon>Mammalia</taxon>
        <taxon>Eutheria</taxon>
        <taxon>Euarchontoglires</taxon>
        <taxon>Glires</taxon>
        <taxon>Rodentia</taxon>
        <taxon>Myomorpha</taxon>
        <taxon>Muroidea</taxon>
        <taxon>Cricetidae</taxon>
        <taxon>Cricetinae</taxon>
        <taxon>Cricetulus</taxon>
    </lineage>
</organism>
<evidence type="ECO:0000313" key="3">
    <source>
        <dbReference type="EMBL" id="ERE91547.1"/>
    </source>
</evidence>